<name>W7A111_9APIC</name>
<dbReference type="EMBL" id="KI965468">
    <property type="protein sequence ID" value="EUD66902.1"/>
    <property type="molecule type" value="Genomic_DNA"/>
</dbReference>
<feature type="compositionally biased region" description="Low complexity" evidence="1">
    <location>
        <begin position="325"/>
        <end position="342"/>
    </location>
</feature>
<gene>
    <name evidence="3" type="ORF">C922_02486</name>
</gene>
<feature type="region of interest" description="Disordered" evidence="1">
    <location>
        <begin position="1"/>
        <end position="50"/>
    </location>
</feature>
<feature type="transmembrane region" description="Helical" evidence="2">
    <location>
        <begin position="384"/>
        <end position="404"/>
    </location>
</feature>
<feature type="transmembrane region" description="Helical" evidence="2">
    <location>
        <begin position="478"/>
        <end position="501"/>
    </location>
</feature>
<feature type="transmembrane region" description="Helical" evidence="2">
    <location>
        <begin position="507"/>
        <end position="528"/>
    </location>
</feature>
<sequence>MNTTNRDLKQKNLWEGDDVNLHKGDTSRNTYSSNSGSNGKRTKNNERSNSMANECKNSFHVEDFPRSNNNMNIYYGNEEVVTDNAINNDDDIFGSGGNNFLNKNLTTVNLSDMKRGGGPPQGISNSNGIANFDDNFSVAGYNAYSQNNHTASPLNFLTVQGVANEMIIGSNESGDRGYPNNNNDMYHQRHLLEEKFTGAQVHQINFTKVPSGKMNIINLSDKENDDDWGLETSSRSSLEGGGDNSFHMFPFSKSINRIRTKLLCYYDVDSDVIIYRCMCAMLPYLNVDKAYDSVDYLDDIERNAREGSAGRSHEDNHNGKSSDKNYGINNGSNDSGNNGTNNRLAGADENEVDDENANIRRISNVNDAFDYYDNKLSLERNPDVYGFVWVNMFISFIIFFLFNWKNIFSGDSLDVDFTSPDGTTLSSEEINNQAYITQNKLNILYTTLIFLYLFNTLTPLSIYIANIIVTKRVFPIRLSFLISLMSYNNIILLPLIFFYKFTLIKSSLSFILFICSALRFFIFAYYMMSSLFYIHKYTIRTFRNNFSDNVIYVYYGIFSFSYLLLYLQLRNHIFNYL</sequence>
<evidence type="ECO:0000256" key="1">
    <source>
        <dbReference type="SAM" id="MobiDB-lite"/>
    </source>
</evidence>
<evidence type="ECO:0000256" key="2">
    <source>
        <dbReference type="SAM" id="Phobius"/>
    </source>
</evidence>
<dbReference type="RefSeq" id="XP_008816307.1">
    <property type="nucleotide sequence ID" value="XM_008818085.1"/>
</dbReference>
<dbReference type="GeneID" id="20037760"/>
<feature type="compositionally biased region" description="Basic and acidic residues" evidence="1">
    <location>
        <begin position="1"/>
        <end position="26"/>
    </location>
</feature>
<keyword evidence="4" id="KW-1185">Reference proteome</keyword>
<dbReference type="VEuPathDB" id="PlasmoDB:C922_02486"/>
<keyword evidence="2" id="KW-1133">Transmembrane helix</keyword>
<accession>W7A111</accession>
<feature type="transmembrane region" description="Helical" evidence="2">
    <location>
        <begin position="549"/>
        <end position="569"/>
    </location>
</feature>
<keyword evidence="2" id="KW-0472">Membrane</keyword>
<keyword evidence="2" id="KW-0812">Transmembrane</keyword>
<evidence type="ECO:0000313" key="3">
    <source>
        <dbReference type="EMBL" id="EUD66902.1"/>
    </source>
</evidence>
<organism evidence="3 4">
    <name type="scientific">Plasmodium inui San Antonio 1</name>
    <dbReference type="NCBI Taxonomy" id="1237626"/>
    <lineage>
        <taxon>Eukaryota</taxon>
        <taxon>Sar</taxon>
        <taxon>Alveolata</taxon>
        <taxon>Apicomplexa</taxon>
        <taxon>Aconoidasida</taxon>
        <taxon>Haemosporida</taxon>
        <taxon>Plasmodiidae</taxon>
        <taxon>Plasmodium</taxon>
        <taxon>Plasmodium (Plasmodium)</taxon>
    </lineage>
</organism>
<dbReference type="OrthoDB" id="378278at2759"/>
<reference evidence="3 4" key="1">
    <citation type="submission" date="2013-02" db="EMBL/GenBank/DDBJ databases">
        <title>The Genome Sequence of Plasmodium inui San Antonio 1.</title>
        <authorList>
            <consortium name="The Broad Institute Genome Sequencing Platform"/>
            <consortium name="The Broad Institute Genome Sequencing Center for Infectious Disease"/>
            <person name="Neafsey D."/>
            <person name="Cheeseman I."/>
            <person name="Volkman S."/>
            <person name="Adams J."/>
            <person name="Walker B."/>
            <person name="Young S.K."/>
            <person name="Zeng Q."/>
            <person name="Gargeya S."/>
            <person name="Fitzgerald M."/>
            <person name="Haas B."/>
            <person name="Abouelleil A."/>
            <person name="Alvarado L."/>
            <person name="Arachchi H.M."/>
            <person name="Berlin A.M."/>
            <person name="Chapman S.B."/>
            <person name="Dewar J."/>
            <person name="Goldberg J."/>
            <person name="Griggs A."/>
            <person name="Gujja S."/>
            <person name="Hansen M."/>
            <person name="Howarth C."/>
            <person name="Imamovic A."/>
            <person name="Larimer J."/>
            <person name="McCowan C."/>
            <person name="Murphy C."/>
            <person name="Neiman D."/>
            <person name="Pearson M."/>
            <person name="Priest M."/>
            <person name="Roberts A."/>
            <person name="Saif S."/>
            <person name="Shea T."/>
            <person name="Sisk P."/>
            <person name="Sykes S."/>
            <person name="Wortman J."/>
            <person name="Nusbaum C."/>
            <person name="Birren B."/>
        </authorList>
    </citation>
    <scope>NUCLEOTIDE SEQUENCE [LARGE SCALE GENOMIC DNA]</scope>
    <source>
        <strain evidence="3 4">San Antonio 1</strain>
    </source>
</reference>
<protein>
    <submittedName>
        <fullName evidence="3">Uncharacterized protein</fullName>
    </submittedName>
</protein>
<evidence type="ECO:0000313" key="4">
    <source>
        <dbReference type="Proteomes" id="UP000030640"/>
    </source>
</evidence>
<proteinExistence type="predicted"/>
<feature type="compositionally biased region" description="Basic and acidic residues" evidence="1">
    <location>
        <begin position="311"/>
        <end position="323"/>
    </location>
</feature>
<feature type="compositionally biased region" description="Polar residues" evidence="1">
    <location>
        <begin position="27"/>
        <end position="39"/>
    </location>
</feature>
<feature type="region of interest" description="Disordered" evidence="1">
    <location>
        <begin position="305"/>
        <end position="351"/>
    </location>
</feature>
<dbReference type="AlphaFoldDB" id="W7A111"/>
<feature type="transmembrane region" description="Helical" evidence="2">
    <location>
        <begin position="443"/>
        <end position="466"/>
    </location>
</feature>
<dbReference type="Proteomes" id="UP000030640">
    <property type="component" value="Unassembled WGS sequence"/>
</dbReference>